<feature type="region of interest" description="Disordered" evidence="1">
    <location>
        <begin position="141"/>
        <end position="167"/>
    </location>
</feature>
<evidence type="ECO:0000313" key="3">
    <source>
        <dbReference type="EMBL" id="CAA6818697.1"/>
    </source>
</evidence>
<proteinExistence type="predicted"/>
<reference evidence="3" key="1">
    <citation type="submission" date="2020-01" db="EMBL/GenBank/DDBJ databases">
        <authorList>
            <person name="Meier V. D."/>
            <person name="Meier V D."/>
        </authorList>
    </citation>
    <scope>NUCLEOTIDE SEQUENCE</scope>
    <source>
        <strain evidence="3">HLG_WM_MAG_10</strain>
    </source>
</reference>
<accession>A0A6S6TKG6</accession>
<feature type="transmembrane region" description="Helical" evidence="2">
    <location>
        <begin position="12"/>
        <end position="32"/>
    </location>
</feature>
<dbReference type="AlphaFoldDB" id="A0A6S6TKG6"/>
<keyword evidence="2" id="KW-0812">Transmembrane</keyword>
<organism evidence="3">
    <name type="scientific">uncultured Aureispira sp</name>
    <dbReference type="NCBI Taxonomy" id="1331704"/>
    <lineage>
        <taxon>Bacteria</taxon>
        <taxon>Pseudomonadati</taxon>
        <taxon>Bacteroidota</taxon>
        <taxon>Saprospiria</taxon>
        <taxon>Saprospirales</taxon>
        <taxon>Saprospiraceae</taxon>
        <taxon>Aureispira</taxon>
        <taxon>environmental samples</taxon>
    </lineage>
</organism>
<sequence>MNFTPSDRLGRLYQICCFLLLFFVATSATVVAQKSAKPKKAKVAKNGNSTEAIKVQLSGMTREEKNTMSRCPLHNKHMSLSDNYRADASNYTPGDDYPFAYQLNYRRYCPVCTKVMEKEAKEFEEEDKEENENVQTFERCPVHNSPLKGNTEQNKIDYEKNPSPDTPHAKQYLFKYYCKTCTKVFKIQH</sequence>
<evidence type="ECO:0000256" key="2">
    <source>
        <dbReference type="SAM" id="Phobius"/>
    </source>
</evidence>
<gene>
    <name evidence="3" type="ORF">HELGO_WM43865</name>
</gene>
<dbReference type="EMBL" id="CACVAQ010000268">
    <property type="protein sequence ID" value="CAA6818697.1"/>
    <property type="molecule type" value="Genomic_DNA"/>
</dbReference>
<keyword evidence="2" id="KW-1133">Transmembrane helix</keyword>
<keyword evidence="2" id="KW-0472">Membrane</keyword>
<evidence type="ECO:0000256" key="1">
    <source>
        <dbReference type="SAM" id="MobiDB-lite"/>
    </source>
</evidence>
<name>A0A6S6TKG6_9BACT</name>
<protein>
    <submittedName>
        <fullName evidence="3">Uncharacterized protein</fullName>
    </submittedName>
</protein>